<dbReference type="PANTHER" id="PTHR43081:SF19">
    <property type="entry name" value="PH-SENSITIVE ADENYLATE CYCLASE RV1264"/>
    <property type="match status" value="1"/>
</dbReference>
<accession>A0A839ELK8</accession>
<organism evidence="4 5">
    <name type="scientific">Phyllobacterium myrsinacearum</name>
    <dbReference type="NCBI Taxonomy" id="28101"/>
    <lineage>
        <taxon>Bacteria</taxon>
        <taxon>Pseudomonadati</taxon>
        <taxon>Pseudomonadota</taxon>
        <taxon>Alphaproteobacteria</taxon>
        <taxon>Hyphomicrobiales</taxon>
        <taxon>Phyllobacteriaceae</taxon>
        <taxon>Phyllobacterium</taxon>
    </lineage>
</organism>
<feature type="region of interest" description="Disordered" evidence="1">
    <location>
        <begin position="187"/>
        <end position="209"/>
    </location>
</feature>
<dbReference type="SUPFAM" id="SSF55073">
    <property type="entry name" value="Nucleotide cyclase"/>
    <property type="match status" value="1"/>
</dbReference>
<protein>
    <submittedName>
        <fullName evidence="4">Class 3 adenylate cyclase</fullName>
    </submittedName>
</protein>
<dbReference type="RefSeq" id="WP_182550394.1">
    <property type="nucleotide sequence ID" value="NZ_JACGXN010000005.1"/>
</dbReference>
<reference evidence="4 5" key="1">
    <citation type="submission" date="2020-07" db="EMBL/GenBank/DDBJ databases">
        <title>Genomic Encyclopedia of Type Strains, Phase IV (KMG-V): Genome sequencing to study the core and pangenomes of soil and plant-associated prokaryotes.</title>
        <authorList>
            <person name="Whitman W."/>
        </authorList>
    </citation>
    <scope>NUCLEOTIDE SEQUENCE [LARGE SCALE GENOMIC DNA]</scope>
    <source>
        <strain evidence="4 5">AN3</strain>
    </source>
</reference>
<dbReference type="AlphaFoldDB" id="A0A839ELK8"/>
<feature type="compositionally biased region" description="Polar residues" evidence="1">
    <location>
        <begin position="196"/>
        <end position="208"/>
    </location>
</feature>
<keyword evidence="2" id="KW-0472">Membrane</keyword>
<dbReference type="GO" id="GO:0035556">
    <property type="term" value="P:intracellular signal transduction"/>
    <property type="evidence" value="ECO:0007669"/>
    <property type="project" value="InterPro"/>
</dbReference>
<dbReference type="EMBL" id="JACGXN010000005">
    <property type="protein sequence ID" value="MBA8879752.1"/>
    <property type="molecule type" value="Genomic_DNA"/>
</dbReference>
<feature type="transmembrane region" description="Helical" evidence="2">
    <location>
        <begin position="287"/>
        <end position="305"/>
    </location>
</feature>
<proteinExistence type="predicted"/>
<dbReference type="InterPro" id="IPR029787">
    <property type="entry name" value="Nucleotide_cyclase"/>
</dbReference>
<dbReference type="InterPro" id="IPR050697">
    <property type="entry name" value="Adenylyl/Guanylyl_Cyclase_3/4"/>
</dbReference>
<keyword evidence="2" id="KW-1133">Transmembrane helix</keyword>
<feature type="transmembrane region" description="Helical" evidence="2">
    <location>
        <begin position="263"/>
        <end position="281"/>
    </location>
</feature>
<feature type="transmembrane region" description="Helical" evidence="2">
    <location>
        <begin position="214"/>
        <end position="231"/>
    </location>
</feature>
<dbReference type="Gene3D" id="3.30.70.1230">
    <property type="entry name" value="Nucleotide cyclase"/>
    <property type="match status" value="1"/>
</dbReference>
<evidence type="ECO:0000313" key="4">
    <source>
        <dbReference type="EMBL" id="MBA8879752.1"/>
    </source>
</evidence>
<dbReference type="Pfam" id="PF00211">
    <property type="entry name" value="Guanylate_cyc"/>
    <property type="match status" value="1"/>
</dbReference>
<dbReference type="SMART" id="SM00044">
    <property type="entry name" value="CYCc"/>
    <property type="match status" value="1"/>
</dbReference>
<dbReference type="GO" id="GO:0004016">
    <property type="term" value="F:adenylate cyclase activity"/>
    <property type="evidence" value="ECO:0007669"/>
    <property type="project" value="UniProtKB-ARBA"/>
</dbReference>
<dbReference type="GO" id="GO:0006171">
    <property type="term" value="P:cAMP biosynthetic process"/>
    <property type="evidence" value="ECO:0007669"/>
    <property type="project" value="TreeGrafter"/>
</dbReference>
<evidence type="ECO:0000256" key="1">
    <source>
        <dbReference type="SAM" id="MobiDB-lite"/>
    </source>
</evidence>
<gene>
    <name evidence="4" type="ORF">FHW16_003471</name>
</gene>
<dbReference type="PROSITE" id="PS50125">
    <property type="entry name" value="GUANYLATE_CYCLASE_2"/>
    <property type="match status" value="1"/>
</dbReference>
<dbReference type="Proteomes" id="UP000549052">
    <property type="component" value="Unassembled WGS sequence"/>
</dbReference>
<feature type="transmembrane region" description="Helical" evidence="2">
    <location>
        <begin position="237"/>
        <end position="254"/>
    </location>
</feature>
<dbReference type="InterPro" id="IPR001054">
    <property type="entry name" value="A/G_cyclase"/>
</dbReference>
<comment type="caution">
    <text evidence="4">The sequence shown here is derived from an EMBL/GenBank/DDBJ whole genome shotgun (WGS) entry which is preliminary data.</text>
</comment>
<dbReference type="PANTHER" id="PTHR43081">
    <property type="entry name" value="ADENYLATE CYCLASE, TERMINAL-DIFFERENTIATION SPECIFIC-RELATED"/>
    <property type="match status" value="1"/>
</dbReference>
<evidence type="ECO:0000313" key="5">
    <source>
        <dbReference type="Proteomes" id="UP000549052"/>
    </source>
</evidence>
<name>A0A839ELK8_9HYPH</name>
<keyword evidence="5" id="KW-1185">Reference proteome</keyword>
<dbReference type="CDD" id="cd07302">
    <property type="entry name" value="CHD"/>
    <property type="match status" value="1"/>
</dbReference>
<sequence length="313" mass="33646">MSETRRKLTTIFSADVQDYTRLMQVDEEATLVTLKQYRDAMTRLIEAHDGRVINTWGDGLIAEFSSVVEAVRAAVDIQNELAGHNAKRPDGTRMLFRIGINLGDVITEGDDIYGDGVNVAARLQTSAAAGGIVISSTVYEQVRNKMTVGFEYLGQLPLKNIEGGVTSYAVRIGADAASPAQGIPLKQAHSSGLHPGNTQPDTSTTSGPSHRRNFGVLGAVAGGIAAINAASWSGTFWAAWPILAIAVIAALRWIRTTTRVDRVIATLTLVGLVVVSINILTWDGTIWAQWPMIGLAVAGGIRWFTRQQHIARG</sequence>
<evidence type="ECO:0000256" key="2">
    <source>
        <dbReference type="SAM" id="Phobius"/>
    </source>
</evidence>
<keyword evidence="2" id="KW-0812">Transmembrane</keyword>
<evidence type="ECO:0000259" key="3">
    <source>
        <dbReference type="PROSITE" id="PS50125"/>
    </source>
</evidence>
<feature type="domain" description="Guanylate cyclase" evidence="3">
    <location>
        <begin position="10"/>
        <end position="124"/>
    </location>
</feature>